<evidence type="ECO:0000313" key="2">
    <source>
        <dbReference type="Proteomes" id="UP000031737"/>
    </source>
</evidence>
<sequence>MPEDASTRSSTKVIVHHKMIGMSFFDDEFSCDVNTELFAVQQKIIEGHGGTTTCGFRMWLGRVEPGLIVRDVRQTLSEAFLLEQESAPSTTLTDGEMTHHVVVHYDYDVPATSCPLLKLSLGDYNAKDSVKN</sequence>
<organism evidence="1 2">
    <name type="scientific">Trypanosoma rangeli SC58</name>
    <dbReference type="NCBI Taxonomy" id="429131"/>
    <lineage>
        <taxon>Eukaryota</taxon>
        <taxon>Discoba</taxon>
        <taxon>Euglenozoa</taxon>
        <taxon>Kinetoplastea</taxon>
        <taxon>Metakinetoplastina</taxon>
        <taxon>Trypanosomatida</taxon>
        <taxon>Trypanosomatidae</taxon>
        <taxon>Trypanosoma</taxon>
        <taxon>Herpetosoma</taxon>
    </lineage>
</organism>
<evidence type="ECO:0000313" key="1">
    <source>
        <dbReference type="EMBL" id="ESL11593.1"/>
    </source>
</evidence>
<dbReference type="EMBL" id="AUPL01000652">
    <property type="protein sequence ID" value="ESL11593.1"/>
    <property type="molecule type" value="Genomic_DNA"/>
</dbReference>
<comment type="caution">
    <text evidence="1">The sequence shown here is derived from an EMBL/GenBank/DDBJ whole genome shotgun (WGS) entry which is preliminary data.</text>
</comment>
<keyword evidence="2" id="KW-1185">Reference proteome</keyword>
<reference evidence="1 2" key="1">
    <citation type="submission" date="2013-07" db="EMBL/GenBank/DDBJ databases">
        <authorList>
            <person name="Stoco P.H."/>
            <person name="Wagner G."/>
            <person name="Gerber A."/>
            <person name="Zaha A."/>
            <person name="Thompson C."/>
            <person name="Bartholomeu D.C."/>
            <person name="Luckemeyer D.D."/>
            <person name="Bahia D."/>
            <person name="Loreto E."/>
            <person name="Prestes E.B."/>
            <person name="Lima F.M."/>
            <person name="Rodrigues-Luiz G."/>
            <person name="Vallejo G.A."/>
            <person name="Filho J.F."/>
            <person name="Monteiro K.M."/>
            <person name="Tyler K.M."/>
            <person name="de Almeida L.G."/>
            <person name="Ortiz M.F."/>
            <person name="Siervo M.A."/>
            <person name="de Moraes M.H."/>
            <person name="Cunha O.L."/>
            <person name="Mendonca-Neto R."/>
            <person name="Silva R."/>
            <person name="Teixeira S.M."/>
            <person name="Murta S.M."/>
            <person name="Sincero T.C."/>
            <person name="Mendes T.A."/>
            <person name="Urmenyi T.P."/>
            <person name="Silva V.G."/>
            <person name="da Rocha W.D."/>
            <person name="Andersson B."/>
            <person name="Romanha A.J."/>
            <person name="Steindel M."/>
            <person name="de Vasconcelos A.T."/>
            <person name="Grisard E.C."/>
        </authorList>
    </citation>
    <scope>NUCLEOTIDE SEQUENCE [LARGE SCALE GENOMIC DNA]</scope>
    <source>
        <strain evidence="1 2">SC58</strain>
    </source>
</reference>
<protein>
    <submittedName>
        <fullName evidence="1">Uncharacterized protein</fullName>
    </submittedName>
</protein>
<accession>A0A061J869</accession>
<name>A0A061J869_TRYRA</name>
<dbReference type="OrthoDB" id="240284at2759"/>
<proteinExistence type="predicted"/>
<dbReference type="VEuPathDB" id="TriTrypDB:TRSC58_00652"/>
<gene>
    <name evidence="1" type="ORF">TRSC58_00652</name>
</gene>
<dbReference type="Proteomes" id="UP000031737">
    <property type="component" value="Unassembled WGS sequence"/>
</dbReference>
<dbReference type="AlphaFoldDB" id="A0A061J869"/>